<dbReference type="EMBL" id="VSSQ01044197">
    <property type="protein sequence ID" value="MPM98003.1"/>
    <property type="molecule type" value="Genomic_DNA"/>
</dbReference>
<name>A0A645EB49_9ZZZZ</name>
<evidence type="ECO:0000313" key="2">
    <source>
        <dbReference type="EMBL" id="MPM98003.1"/>
    </source>
</evidence>
<dbReference type="AlphaFoldDB" id="A0A645EB49"/>
<reference evidence="2" key="1">
    <citation type="submission" date="2019-08" db="EMBL/GenBank/DDBJ databases">
        <authorList>
            <person name="Kucharzyk K."/>
            <person name="Murdoch R.W."/>
            <person name="Higgins S."/>
            <person name="Loffler F."/>
        </authorList>
    </citation>
    <scope>NUCLEOTIDE SEQUENCE</scope>
</reference>
<gene>
    <name evidence="2" type="ORF">SDC9_145184</name>
</gene>
<keyword evidence="1" id="KW-0812">Transmembrane</keyword>
<proteinExistence type="predicted"/>
<evidence type="ECO:0000256" key="1">
    <source>
        <dbReference type="SAM" id="Phobius"/>
    </source>
</evidence>
<keyword evidence="1" id="KW-0472">Membrane</keyword>
<organism evidence="2">
    <name type="scientific">bioreactor metagenome</name>
    <dbReference type="NCBI Taxonomy" id="1076179"/>
    <lineage>
        <taxon>unclassified sequences</taxon>
        <taxon>metagenomes</taxon>
        <taxon>ecological metagenomes</taxon>
    </lineage>
</organism>
<feature type="transmembrane region" description="Helical" evidence="1">
    <location>
        <begin position="34"/>
        <end position="54"/>
    </location>
</feature>
<accession>A0A645EB49</accession>
<protein>
    <submittedName>
        <fullName evidence="2">Uncharacterized protein</fullName>
    </submittedName>
</protein>
<sequence>MIKLLTHLRFVRAATIPNVIPTTIAMTKATAPNFIVVGAALAIMSETIFCFFEIDSPKSP</sequence>
<keyword evidence="1" id="KW-1133">Transmembrane helix</keyword>
<comment type="caution">
    <text evidence="2">The sequence shown here is derived from an EMBL/GenBank/DDBJ whole genome shotgun (WGS) entry which is preliminary data.</text>
</comment>